<dbReference type="Gene3D" id="3.20.20.70">
    <property type="entry name" value="Aldolase class I"/>
    <property type="match status" value="1"/>
</dbReference>
<evidence type="ECO:0000256" key="11">
    <source>
        <dbReference type="SAM" id="Coils"/>
    </source>
</evidence>
<dbReference type="GO" id="GO:0051539">
    <property type="term" value="F:4 iron, 4 sulfur cluster binding"/>
    <property type="evidence" value="ECO:0007669"/>
    <property type="project" value="UniProtKB-KW"/>
</dbReference>
<dbReference type="InterPro" id="IPR007197">
    <property type="entry name" value="rSAM"/>
</dbReference>
<comment type="pathway">
    <text evidence="2">Cofactor biosynthesis; Fe-Mo cofactor biosynthesis.</text>
</comment>
<dbReference type="PROSITE" id="PS51918">
    <property type="entry name" value="RADICAL_SAM"/>
    <property type="match status" value="1"/>
</dbReference>
<evidence type="ECO:0000256" key="5">
    <source>
        <dbReference type="ARBA" id="ARBA00022691"/>
    </source>
</evidence>
<evidence type="ECO:0000256" key="9">
    <source>
        <dbReference type="ARBA" id="ARBA00023231"/>
    </source>
</evidence>
<keyword evidence="5" id="KW-0949">S-adenosyl-L-methionine</keyword>
<evidence type="ECO:0000256" key="4">
    <source>
        <dbReference type="ARBA" id="ARBA00022485"/>
    </source>
</evidence>
<protein>
    <submittedName>
        <fullName evidence="13">Radical SAM protein</fullName>
    </submittedName>
</protein>
<comment type="caution">
    <text evidence="13">The sequence shown here is derived from an EMBL/GenBank/DDBJ whole genome shotgun (WGS) entry which is preliminary data.</text>
</comment>
<feature type="coiled-coil region" evidence="11">
    <location>
        <begin position="203"/>
        <end position="238"/>
    </location>
</feature>
<dbReference type="SUPFAM" id="SSF102114">
    <property type="entry name" value="Radical SAM enzymes"/>
    <property type="match status" value="1"/>
</dbReference>
<keyword evidence="10" id="KW-0456">Lyase</keyword>
<dbReference type="AlphaFoldDB" id="A0A7J3ZLU8"/>
<evidence type="ECO:0000256" key="6">
    <source>
        <dbReference type="ARBA" id="ARBA00022723"/>
    </source>
</evidence>
<dbReference type="GO" id="GO:0016829">
    <property type="term" value="F:lyase activity"/>
    <property type="evidence" value="ECO:0007669"/>
    <property type="project" value="UniProtKB-KW"/>
</dbReference>
<name>A0A7J3ZLU8_9CREN</name>
<evidence type="ECO:0000256" key="8">
    <source>
        <dbReference type="ARBA" id="ARBA00023014"/>
    </source>
</evidence>
<reference evidence="13" key="1">
    <citation type="journal article" date="2020" name="mSystems">
        <title>Genome- and Community-Level Interaction Insights into Carbon Utilization and Element Cycling Functions of Hydrothermarchaeota in Hydrothermal Sediment.</title>
        <authorList>
            <person name="Zhou Z."/>
            <person name="Liu Y."/>
            <person name="Xu W."/>
            <person name="Pan J."/>
            <person name="Luo Z.H."/>
            <person name="Li M."/>
        </authorList>
    </citation>
    <scope>NUCLEOTIDE SEQUENCE [LARGE SCALE GENOMIC DNA]</scope>
    <source>
        <strain evidence="13">SpSt-1116</strain>
    </source>
</reference>
<evidence type="ECO:0000256" key="7">
    <source>
        <dbReference type="ARBA" id="ARBA00023004"/>
    </source>
</evidence>
<sequence length="257" mass="29540">MYYDPLELTNAVRNIVVRASGGIEERKYYRFRGGRWYGGIATADCVGCNLRCKFCWSWRVRDNAGRIGRFYEPEHVVDRLLDIVKRRGYVQVRVSGGEPTISMRHLERLLMLFDERAPNVLFILETNGIVIGSDRSAAKRLSGFKRLHVRVSLKGCDEREFSMLTGAKPEAFRLQLQALKNLLDAGVSCHPAVMLSFSVESSFNELVERLAEIDEELVKELEEEYVFLYAHVKEILRRHGLTPRRAFSPDSIPEELI</sequence>
<keyword evidence="4" id="KW-0004">4Fe-4S</keyword>
<dbReference type="EMBL" id="DRZC01000035">
    <property type="protein sequence ID" value="HHQ80410.1"/>
    <property type="molecule type" value="Genomic_DNA"/>
</dbReference>
<evidence type="ECO:0000256" key="2">
    <source>
        <dbReference type="ARBA" id="ARBA00005155"/>
    </source>
</evidence>
<dbReference type="Pfam" id="PF04055">
    <property type="entry name" value="Radical_SAM"/>
    <property type="match status" value="1"/>
</dbReference>
<dbReference type="InterPro" id="IPR013785">
    <property type="entry name" value="Aldolase_TIM"/>
</dbReference>
<dbReference type="InterPro" id="IPR058240">
    <property type="entry name" value="rSAM_sf"/>
</dbReference>
<dbReference type="PANTHER" id="PTHR43787">
    <property type="entry name" value="FEMO COFACTOR BIOSYNTHESIS PROTEIN NIFB-RELATED"/>
    <property type="match status" value="1"/>
</dbReference>
<dbReference type="SFLD" id="SFLDS00029">
    <property type="entry name" value="Radical_SAM"/>
    <property type="match status" value="1"/>
</dbReference>
<evidence type="ECO:0000259" key="12">
    <source>
        <dbReference type="PROSITE" id="PS51918"/>
    </source>
</evidence>
<keyword evidence="6" id="KW-0479">Metal-binding</keyword>
<keyword evidence="7" id="KW-0408">Iron</keyword>
<evidence type="ECO:0000256" key="10">
    <source>
        <dbReference type="ARBA" id="ARBA00023239"/>
    </source>
</evidence>
<keyword evidence="11" id="KW-0175">Coiled coil</keyword>
<dbReference type="PANTHER" id="PTHR43787:SF13">
    <property type="entry name" value="FEMO COFACTOR BIOSYNTHESIS PROTEIN NIFB"/>
    <property type="match status" value="1"/>
</dbReference>
<evidence type="ECO:0000313" key="13">
    <source>
        <dbReference type="EMBL" id="HHQ80410.1"/>
    </source>
</evidence>
<organism evidence="13">
    <name type="scientific">Fervidicoccus fontis</name>
    <dbReference type="NCBI Taxonomy" id="683846"/>
    <lineage>
        <taxon>Archaea</taxon>
        <taxon>Thermoproteota</taxon>
        <taxon>Thermoprotei</taxon>
        <taxon>Fervidicoccales</taxon>
        <taxon>Fervidicoccaceae</taxon>
        <taxon>Fervidicoccus</taxon>
    </lineage>
</organism>
<feature type="domain" description="Radical SAM core" evidence="12">
    <location>
        <begin position="32"/>
        <end position="257"/>
    </location>
</feature>
<evidence type="ECO:0000256" key="1">
    <source>
        <dbReference type="ARBA" id="ARBA00001966"/>
    </source>
</evidence>
<keyword evidence="9" id="KW-0535">Nitrogen fixation</keyword>
<comment type="similarity">
    <text evidence="3">Belongs to the radical SAM superfamily. NifB family.</text>
</comment>
<accession>A0A7J3ZLU8</accession>
<evidence type="ECO:0000256" key="3">
    <source>
        <dbReference type="ARBA" id="ARBA00006804"/>
    </source>
</evidence>
<dbReference type="CDD" id="cd01335">
    <property type="entry name" value="Radical_SAM"/>
    <property type="match status" value="1"/>
</dbReference>
<gene>
    <name evidence="13" type="ORF">ENM78_02965</name>
</gene>
<dbReference type="GO" id="GO:0046872">
    <property type="term" value="F:metal ion binding"/>
    <property type="evidence" value="ECO:0007669"/>
    <property type="project" value="UniProtKB-KW"/>
</dbReference>
<proteinExistence type="inferred from homology"/>
<keyword evidence="8" id="KW-0411">Iron-sulfur</keyword>
<comment type="cofactor">
    <cofactor evidence="1">
        <name>[4Fe-4S] cluster</name>
        <dbReference type="ChEBI" id="CHEBI:49883"/>
    </cofactor>
</comment>